<feature type="compositionally biased region" description="Polar residues" evidence="2">
    <location>
        <begin position="38"/>
        <end position="48"/>
    </location>
</feature>
<gene>
    <name evidence="3" type="ORF">DXG03_003535</name>
</gene>
<dbReference type="Proteomes" id="UP000775547">
    <property type="component" value="Unassembled WGS sequence"/>
</dbReference>
<keyword evidence="4" id="KW-1185">Reference proteome</keyword>
<evidence type="ECO:0000256" key="1">
    <source>
        <dbReference type="SAM" id="Coils"/>
    </source>
</evidence>
<feature type="region of interest" description="Disordered" evidence="2">
    <location>
        <begin position="279"/>
        <end position="331"/>
    </location>
</feature>
<dbReference type="AlphaFoldDB" id="A0A9P7G1H7"/>
<feature type="region of interest" description="Disordered" evidence="2">
    <location>
        <begin position="623"/>
        <end position="643"/>
    </location>
</feature>
<protein>
    <submittedName>
        <fullName evidence="3">Uncharacterized protein</fullName>
    </submittedName>
</protein>
<dbReference type="PANTHER" id="PTHR45725:SF18">
    <property type="entry name" value="ORC1-LIKE AAA ATPASE DOMAIN-CONTAINING PROTEIN"/>
    <property type="match status" value="1"/>
</dbReference>
<feature type="compositionally biased region" description="Low complexity" evidence="2">
    <location>
        <begin position="531"/>
        <end position="562"/>
    </location>
</feature>
<comment type="caution">
    <text evidence="3">The sequence shown here is derived from an EMBL/GenBank/DDBJ whole genome shotgun (WGS) entry which is preliminary data.</text>
</comment>
<feature type="non-terminal residue" evidence="3">
    <location>
        <position position="819"/>
    </location>
</feature>
<reference evidence="3" key="2">
    <citation type="submission" date="2021-10" db="EMBL/GenBank/DDBJ databases">
        <title>Phylogenomics reveals ancestral predisposition of the termite-cultivated fungus Termitomyces towards a domesticated lifestyle.</title>
        <authorList>
            <person name="Auxier B."/>
            <person name="Grum-Grzhimaylo A."/>
            <person name="Cardenas M.E."/>
            <person name="Lodge J.D."/>
            <person name="Laessoe T."/>
            <person name="Pedersen O."/>
            <person name="Smith M.E."/>
            <person name="Kuyper T.W."/>
            <person name="Franco-Molano E.A."/>
            <person name="Baroni T.J."/>
            <person name="Aanen D.K."/>
        </authorList>
    </citation>
    <scope>NUCLEOTIDE SEQUENCE</scope>
    <source>
        <strain evidence="3">AP01</strain>
        <tissue evidence="3">Mycelium</tissue>
    </source>
</reference>
<dbReference type="EMBL" id="JABCKV010000210">
    <property type="protein sequence ID" value="KAG5642174.1"/>
    <property type="molecule type" value="Genomic_DNA"/>
</dbReference>
<dbReference type="PANTHER" id="PTHR45725">
    <property type="entry name" value="FORMIN HOMOLOGY 2 FAMILY MEMBER"/>
    <property type="match status" value="1"/>
</dbReference>
<feature type="compositionally biased region" description="Basic and acidic residues" evidence="2">
    <location>
        <begin position="223"/>
        <end position="243"/>
    </location>
</feature>
<dbReference type="InterPro" id="IPR051425">
    <property type="entry name" value="Formin_Homology"/>
</dbReference>
<keyword evidence="1" id="KW-0175">Coiled coil</keyword>
<evidence type="ECO:0000313" key="3">
    <source>
        <dbReference type="EMBL" id="KAG5642174.1"/>
    </source>
</evidence>
<feature type="compositionally biased region" description="Low complexity" evidence="2">
    <location>
        <begin position="95"/>
        <end position="108"/>
    </location>
</feature>
<accession>A0A9P7G1H7</accession>
<reference evidence="3" key="1">
    <citation type="submission" date="2020-07" db="EMBL/GenBank/DDBJ databases">
        <authorList>
            <person name="Nieuwenhuis M."/>
            <person name="Van De Peppel L.J.J."/>
        </authorList>
    </citation>
    <scope>NUCLEOTIDE SEQUENCE</scope>
    <source>
        <strain evidence="3">AP01</strain>
        <tissue evidence="3">Mycelium</tissue>
    </source>
</reference>
<evidence type="ECO:0000256" key="2">
    <source>
        <dbReference type="SAM" id="MobiDB-lite"/>
    </source>
</evidence>
<sequence length="819" mass="89397">MLAVRPPPPHWRGRSRNVSQAALVRQASEERRNEKSEQSSTSIQTSNIHVKPTPPTPSIVSTEKPPFIAAPTPLHPPSRPTFMPSPSSSPPTPALTPSASLSPDYYDSPPSPPRSLEDQVHVAYALEDMHLAKVLLLRLKGITVTAPDDPRIAAVKDEDFDFCFVPNGRLMDEASEAALKDRQRRELEALEERRREERLRECERVWDMGKRRLREAKTAAASKRREEEQGRMRRQLRPEESRRPTKRPPVLAAPPRVAVTQPARVVAYKLVDSAATAPRDPQPFVYDFMPRHPLTSSRPSVKKTKTAPSHTKAKSPSPFSSRSRSRPLFDDTRTVPFSDVLTSMQGPLFPQEPRRISKLNREAELLNTLLRVVEWEEGERRKRKGKGKAAPRPLVRWQNSEKSCIACSTSSPSSSSCSVASTSSTSVSLAPSRRSWLSFSSASSSSSSSSSSTSVSTAATSPASSSWFSKSVSPTRQVRPKPWFLAQPAPQSSPPPPSAPIITTRSCTPCRCTGTHLTPVAPADSPLPLDPIQSPSTQPSPSAPSSPTSPTSFPTSITSPSITSPPTPTPPPLLPGLLHVRLTHLLDLAKGFQHAYMSATMFVVAPSSFPATTTAAALRAKLDARRSARRKPGRPQGQRAGREAVSVFLGLDLDSSEPTPSLRPIPLRTLRLDPDAAEEEYDPPPPRTTLPSPLPYKLHFKSHPPPCRPLRLSRLVHSPISSSSEFQFLPAPTSDTPMRAVENPLFLRVLAAANRASAYEAPAGDVGHDYGYGGETGGGKEEVVLIRDGALGSGRERVLRMAGVFGRRSALGIEVQRRR</sequence>
<feature type="region of interest" description="Disordered" evidence="2">
    <location>
        <begin position="521"/>
        <end position="572"/>
    </location>
</feature>
<feature type="compositionally biased region" description="Pro residues" evidence="2">
    <location>
        <begin position="563"/>
        <end position="572"/>
    </location>
</feature>
<dbReference type="OrthoDB" id="3270558at2759"/>
<feature type="compositionally biased region" description="Pro residues" evidence="2">
    <location>
        <begin position="1"/>
        <end position="10"/>
    </location>
</feature>
<proteinExistence type="predicted"/>
<feature type="region of interest" description="Disordered" evidence="2">
    <location>
        <begin position="1"/>
        <end position="116"/>
    </location>
</feature>
<feature type="coiled-coil region" evidence="1">
    <location>
        <begin position="173"/>
        <end position="200"/>
    </location>
</feature>
<feature type="compositionally biased region" description="Basic and acidic residues" evidence="2">
    <location>
        <begin position="27"/>
        <end position="37"/>
    </location>
</feature>
<feature type="region of interest" description="Disordered" evidence="2">
    <location>
        <begin position="214"/>
        <end position="254"/>
    </location>
</feature>
<name>A0A9P7G1H7_9AGAR</name>
<feature type="region of interest" description="Disordered" evidence="2">
    <location>
        <begin position="442"/>
        <end position="472"/>
    </location>
</feature>
<organism evidence="3 4">
    <name type="scientific">Asterophora parasitica</name>
    <dbReference type="NCBI Taxonomy" id="117018"/>
    <lineage>
        <taxon>Eukaryota</taxon>
        <taxon>Fungi</taxon>
        <taxon>Dikarya</taxon>
        <taxon>Basidiomycota</taxon>
        <taxon>Agaricomycotina</taxon>
        <taxon>Agaricomycetes</taxon>
        <taxon>Agaricomycetidae</taxon>
        <taxon>Agaricales</taxon>
        <taxon>Tricholomatineae</taxon>
        <taxon>Lyophyllaceae</taxon>
        <taxon>Asterophora</taxon>
    </lineage>
</organism>
<evidence type="ECO:0000313" key="4">
    <source>
        <dbReference type="Proteomes" id="UP000775547"/>
    </source>
</evidence>